<evidence type="ECO:0000313" key="3">
    <source>
        <dbReference type="EMBL" id="EON66982.1"/>
    </source>
</evidence>
<feature type="compositionally biased region" description="Basic residues" evidence="1">
    <location>
        <begin position="459"/>
        <end position="475"/>
    </location>
</feature>
<feature type="compositionally biased region" description="Polar residues" evidence="1">
    <location>
        <begin position="446"/>
        <end position="455"/>
    </location>
</feature>
<proteinExistence type="predicted"/>
<dbReference type="PROSITE" id="PS51819">
    <property type="entry name" value="VOC"/>
    <property type="match status" value="1"/>
</dbReference>
<protein>
    <recommendedName>
        <fullName evidence="2">VOC domain-containing protein</fullName>
    </recommendedName>
</protein>
<dbReference type="RefSeq" id="XP_007782299.1">
    <property type="nucleotide sequence ID" value="XM_007784109.1"/>
</dbReference>
<sequence>MPVSHIGLTVSHLPTSCSFFLSALQPLGYRFIGQQGNQIGLGIDDADFFLCQETPNIKAGAAHIAFSAPGRVAVRDFYTAALNAGGRPHGAPGVRDQENGHFNAAVLDFDGNSIEVVYREDSTPEEAGSVVGHSRVLTWRKSVTESLGDARSVVSSSTVRTARKGSVIAGPAASRSIAPSAVTRSEALSLTRSVSAPVVQQSNISVGGDDACKKIIGTLLGAAAGAAVAYAMCKAEEDSARAEALAYAASQASSHKFIEAPLQEAQPQPTYESPDAKRLHRNFSDTESFYSTPDRYQRAIAAAPARSYHSPTYISVPPTQAPQQTIEYIPAASVVSARSHRSAKRSVSSPIPTVAHSTVSKTRSTLISTFVPDEFPRTLPAPSEHSAHSSRSKARSSYTAASKHSSRRSSASQVPLPESKAPSIIGSIIGRGDEEYAISPDDNDSVAPSDSISNAGSRRSSHSRSSKHSRHSKSSKHSEGRSHRSSSGKSSASRREELEVVRPDVVEEAESEVTVKPYKSEKSVDKASVASLPVRGITPSMIEGRGGKRSVVSFAMGQ</sequence>
<feature type="domain" description="VOC" evidence="2">
    <location>
        <begin position="2"/>
        <end position="119"/>
    </location>
</feature>
<evidence type="ECO:0000313" key="4">
    <source>
        <dbReference type="Proteomes" id="UP000016924"/>
    </source>
</evidence>
<dbReference type="OrthoDB" id="10249419at2759"/>
<dbReference type="Gene3D" id="3.10.180.10">
    <property type="entry name" value="2,3-Dihydroxybiphenyl 1,2-Dioxygenase, domain 1"/>
    <property type="match status" value="1"/>
</dbReference>
<evidence type="ECO:0000259" key="2">
    <source>
        <dbReference type="PROSITE" id="PS51819"/>
    </source>
</evidence>
<feature type="compositionally biased region" description="Low complexity" evidence="1">
    <location>
        <begin position="395"/>
        <end position="412"/>
    </location>
</feature>
<dbReference type="EMBL" id="JH767584">
    <property type="protein sequence ID" value="EON66982.1"/>
    <property type="molecule type" value="Genomic_DNA"/>
</dbReference>
<dbReference type="Proteomes" id="UP000016924">
    <property type="component" value="Unassembled WGS sequence"/>
</dbReference>
<dbReference type="GeneID" id="19903409"/>
<accession>R7YYK0</accession>
<gene>
    <name evidence="3" type="ORF">W97_06098</name>
</gene>
<dbReference type="HOGENOM" id="CLU_409928_0_0_1"/>
<evidence type="ECO:0000256" key="1">
    <source>
        <dbReference type="SAM" id="MobiDB-lite"/>
    </source>
</evidence>
<dbReference type="PANTHER" id="PTHR35006">
    <property type="entry name" value="GLYOXALASE FAMILY PROTEIN (AFU_ORTHOLOGUE AFUA_5G14830)"/>
    <property type="match status" value="1"/>
</dbReference>
<dbReference type="InterPro" id="IPR029068">
    <property type="entry name" value="Glyas_Bleomycin-R_OHBP_Dase"/>
</dbReference>
<name>R7YYK0_CONA1</name>
<dbReference type="SUPFAM" id="SSF54593">
    <property type="entry name" value="Glyoxalase/Bleomycin resistance protein/Dihydroxybiphenyl dioxygenase"/>
    <property type="match status" value="1"/>
</dbReference>
<feature type="region of interest" description="Disordered" evidence="1">
    <location>
        <begin position="375"/>
        <end position="528"/>
    </location>
</feature>
<dbReference type="AlphaFoldDB" id="R7YYK0"/>
<dbReference type="OMA" id="MVKGDSQ"/>
<dbReference type="eggNOG" id="ENOG502S8NQ">
    <property type="taxonomic scope" value="Eukaryota"/>
</dbReference>
<organism evidence="3 4">
    <name type="scientific">Coniosporium apollinis (strain CBS 100218)</name>
    <name type="common">Rock-inhabiting black yeast</name>
    <dbReference type="NCBI Taxonomy" id="1168221"/>
    <lineage>
        <taxon>Eukaryota</taxon>
        <taxon>Fungi</taxon>
        <taxon>Dikarya</taxon>
        <taxon>Ascomycota</taxon>
        <taxon>Pezizomycotina</taxon>
        <taxon>Dothideomycetes</taxon>
        <taxon>Dothideomycetes incertae sedis</taxon>
        <taxon>Coniosporium</taxon>
    </lineage>
</organism>
<keyword evidence="4" id="KW-1185">Reference proteome</keyword>
<dbReference type="InterPro" id="IPR037523">
    <property type="entry name" value="VOC_core"/>
</dbReference>
<dbReference type="CDD" id="cd07262">
    <property type="entry name" value="VOC_like"/>
    <property type="match status" value="1"/>
</dbReference>
<dbReference type="PANTHER" id="PTHR35006:SF3">
    <property type="entry name" value="GLYOXALASE FAMILY PROTEIN (AFU_ORTHOLOGUE AFUA_3G06020)"/>
    <property type="match status" value="1"/>
</dbReference>
<dbReference type="STRING" id="1168221.R7YYK0"/>
<reference evidence="4" key="1">
    <citation type="submission" date="2012-06" db="EMBL/GenBank/DDBJ databases">
        <title>The genome sequence of Coniosporium apollinis CBS 100218.</title>
        <authorList>
            <consortium name="The Broad Institute Genome Sequencing Platform"/>
            <person name="Cuomo C."/>
            <person name="Gorbushina A."/>
            <person name="Noack S."/>
            <person name="Walker B."/>
            <person name="Young S.K."/>
            <person name="Zeng Q."/>
            <person name="Gargeya S."/>
            <person name="Fitzgerald M."/>
            <person name="Haas B."/>
            <person name="Abouelleil A."/>
            <person name="Alvarado L."/>
            <person name="Arachchi H.M."/>
            <person name="Berlin A.M."/>
            <person name="Chapman S.B."/>
            <person name="Goldberg J."/>
            <person name="Griggs A."/>
            <person name="Gujja S."/>
            <person name="Hansen M."/>
            <person name="Howarth C."/>
            <person name="Imamovic A."/>
            <person name="Larimer J."/>
            <person name="McCowan C."/>
            <person name="Montmayeur A."/>
            <person name="Murphy C."/>
            <person name="Neiman D."/>
            <person name="Pearson M."/>
            <person name="Priest M."/>
            <person name="Roberts A."/>
            <person name="Saif S."/>
            <person name="Shea T."/>
            <person name="Sisk P."/>
            <person name="Sykes S."/>
            <person name="Wortman J."/>
            <person name="Nusbaum C."/>
            <person name="Birren B."/>
        </authorList>
    </citation>
    <scope>NUCLEOTIDE SEQUENCE [LARGE SCALE GENOMIC DNA]</scope>
    <source>
        <strain evidence="4">CBS 100218</strain>
    </source>
</reference>
<feature type="compositionally biased region" description="Basic and acidic residues" evidence="1">
    <location>
        <begin position="493"/>
        <end position="505"/>
    </location>
</feature>